<evidence type="ECO:0000256" key="3">
    <source>
        <dbReference type="ARBA" id="ARBA00022853"/>
    </source>
</evidence>
<dbReference type="CDD" id="cd02440">
    <property type="entry name" value="AdoMet_MTases"/>
    <property type="match status" value="1"/>
</dbReference>
<dbReference type="EMBL" id="JAQMWT010000376">
    <property type="protein sequence ID" value="KAJ8602569.1"/>
    <property type="molecule type" value="Genomic_DNA"/>
</dbReference>
<comment type="catalytic activity">
    <reaction evidence="5">
        <text>L-lysyl(79)-[histone H3] + 3 S-adenosyl-L-methionine = N(6),N(6),N(6)-trimethyl-L-lysyl(79)-[histone H3] + 3 S-adenosyl-L-homocysteine + 3 H(+)</text>
        <dbReference type="Rhea" id="RHEA:60328"/>
        <dbReference type="Rhea" id="RHEA-COMP:15549"/>
        <dbReference type="Rhea" id="RHEA-COMP:15552"/>
        <dbReference type="ChEBI" id="CHEBI:15378"/>
        <dbReference type="ChEBI" id="CHEBI:29969"/>
        <dbReference type="ChEBI" id="CHEBI:57856"/>
        <dbReference type="ChEBI" id="CHEBI:59789"/>
        <dbReference type="ChEBI" id="CHEBI:61961"/>
        <dbReference type="EC" id="2.1.1.360"/>
    </reaction>
</comment>
<dbReference type="Gene3D" id="3.40.50.150">
    <property type="entry name" value="Vaccinia Virus protein VP39"/>
    <property type="match status" value="1"/>
</dbReference>
<evidence type="ECO:0000256" key="1">
    <source>
        <dbReference type="ARBA" id="ARBA00012190"/>
    </source>
</evidence>
<sequence length="269" mass="29432">MNQSVVRNVEVAVVDEELEATVFGCLCAYDVGSWKEEQAVCARPHDAATVYDEVYRAWPSDLGKQLSKSARATFKTPLLPLVYGEIDFSSFSATLSKVRTFGGLPVGGSFYDLGSGVGRPCVAAAVGFPLSKAVGIEYLVELHRVSKEAQRRYEEFNASVDDATSIDFVRGDFTNLADCDWTDGDVVFANSTCFDTAMRVAVSACALRLRKGAFFVSSTRLFLPEHDFQTLSADLVSMSWGQATVFIQKKITPPRQIPVTPVSPTWRPA</sequence>
<dbReference type="GO" id="GO:0140956">
    <property type="term" value="F:histone H3K79 trimethyltransferase activity"/>
    <property type="evidence" value="ECO:0007669"/>
    <property type="project" value="UniProtKB-EC"/>
</dbReference>
<evidence type="ECO:0000313" key="7">
    <source>
        <dbReference type="EMBL" id="KAJ8602569.1"/>
    </source>
</evidence>
<dbReference type="InterPro" id="IPR025789">
    <property type="entry name" value="DOT1_dom"/>
</dbReference>
<keyword evidence="3" id="KW-0156">Chromatin regulator</keyword>
<proteinExistence type="predicted"/>
<accession>A0AAD7XKA3</accession>
<dbReference type="Pfam" id="PF08123">
    <property type="entry name" value="DOT1"/>
    <property type="match status" value="1"/>
</dbReference>
<dbReference type="PANTHER" id="PTHR21451">
    <property type="entry name" value="HISTONE H3 METHYLTRANSFERASE"/>
    <property type="match status" value="1"/>
</dbReference>
<dbReference type="SUPFAM" id="SSF53335">
    <property type="entry name" value="S-adenosyl-L-methionine-dependent methyltransferases"/>
    <property type="match status" value="1"/>
</dbReference>
<dbReference type="EC" id="2.1.1.360" evidence="1"/>
<evidence type="ECO:0000313" key="8">
    <source>
        <dbReference type="Proteomes" id="UP001230188"/>
    </source>
</evidence>
<evidence type="ECO:0000256" key="4">
    <source>
        <dbReference type="ARBA" id="ARBA00029821"/>
    </source>
</evidence>
<dbReference type="GO" id="GO:0051726">
    <property type="term" value="P:regulation of cell cycle"/>
    <property type="evidence" value="ECO:0007669"/>
    <property type="project" value="InterPro"/>
</dbReference>
<evidence type="ECO:0000256" key="5">
    <source>
        <dbReference type="ARBA" id="ARBA00047770"/>
    </source>
</evidence>
<feature type="domain" description="DOT1" evidence="6">
    <location>
        <begin position="81"/>
        <end position="230"/>
    </location>
</feature>
<comment type="caution">
    <text evidence="7">The sequence shown here is derived from an EMBL/GenBank/DDBJ whole genome shotgun (WGS) entry which is preliminary data.</text>
</comment>
<dbReference type="InterPro" id="IPR030445">
    <property type="entry name" value="H3-K79_meTrfase"/>
</dbReference>
<keyword evidence="8" id="KW-1185">Reference proteome</keyword>
<dbReference type="PANTHER" id="PTHR21451:SF19">
    <property type="entry name" value="ACTIVATED IN BLOCKED UNFOLDED PROTEIN RESPONSE"/>
    <property type="match status" value="1"/>
</dbReference>
<dbReference type="AlphaFoldDB" id="A0AAD7XKA3"/>
<dbReference type="Proteomes" id="UP001230188">
    <property type="component" value="Unassembled WGS sequence"/>
</dbReference>
<evidence type="ECO:0000259" key="6">
    <source>
        <dbReference type="Pfam" id="PF08123"/>
    </source>
</evidence>
<dbReference type="InterPro" id="IPR029063">
    <property type="entry name" value="SAM-dependent_MTases_sf"/>
</dbReference>
<gene>
    <name evidence="7" type="ORF">CTAYLR_008762</name>
</gene>
<reference evidence="7" key="1">
    <citation type="submission" date="2023-01" db="EMBL/GenBank/DDBJ databases">
        <title>Metagenome sequencing of chrysophaentin producing Chrysophaeum taylorii.</title>
        <authorList>
            <person name="Davison J."/>
            <person name="Bewley C."/>
        </authorList>
    </citation>
    <scope>NUCLEOTIDE SEQUENCE</scope>
    <source>
        <strain evidence="7">NIES-1699</strain>
    </source>
</reference>
<protein>
    <recommendedName>
        <fullName evidence="2">Histone-lysine N-methyltransferase, H3 lysine-79 specific</fullName>
        <ecNumber evidence="1">2.1.1.360</ecNumber>
    </recommendedName>
    <alternativeName>
        <fullName evidence="4">Histone H3-K79 methyltransferase</fullName>
    </alternativeName>
</protein>
<name>A0AAD7XKA3_9STRA</name>
<organism evidence="7 8">
    <name type="scientific">Chrysophaeum taylorii</name>
    <dbReference type="NCBI Taxonomy" id="2483200"/>
    <lineage>
        <taxon>Eukaryota</taxon>
        <taxon>Sar</taxon>
        <taxon>Stramenopiles</taxon>
        <taxon>Ochrophyta</taxon>
        <taxon>Pelagophyceae</taxon>
        <taxon>Pelagomonadales</taxon>
        <taxon>Pelagomonadaceae</taxon>
        <taxon>Chrysophaeum</taxon>
    </lineage>
</organism>
<evidence type="ECO:0000256" key="2">
    <source>
        <dbReference type="ARBA" id="ARBA00020987"/>
    </source>
</evidence>